<dbReference type="PANTHER" id="PTHR43283:SF11">
    <property type="entry name" value="BETA-LACTAMASE-RELATED DOMAIN-CONTAINING PROTEIN"/>
    <property type="match status" value="1"/>
</dbReference>
<dbReference type="RefSeq" id="WP_147166878.1">
    <property type="nucleotide sequence ID" value="NZ_VOOR01000012.1"/>
</dbReference>
<dbReference type="Gene3D" id="3.40.710.10">
    <property type="entry name" value="DD-peptidase/beta-lactamase superfamily"/>
    <property type="match status" value="1"/>
</dbReference>
<dbReference type="SUPFAM" id="SSF56601">
    <property type="entry name" value="beta-lactamase/transpeptidase-like"/>
    <property type="match status" value="1"/>
</dbReference>
<evidence type="ECO:0000256" key="1">
    <source>
        <dbReference type="ARBA" id="ARBA00022801"/>
    </source>
</evidence>
<evidence type="ECO:0000256" key="2">
    <source>
        <dbReference type="SAM" id="SignalP"/>
    </source>
</evidence>
<dbReference type="EMBL" id="VOOR01000012">
    <property type="protein sequence ID" value="TXB64179.1"/>
    <property type="molecule type" value="Genomic_DNA"/>
</dbReference>
<dbReference type="AlphaFoldDB" id="A0A5C6RQ96"/>
<dbReference type="Pfam" id="PF00144">
    <property type="entry name" value="Beta-lactamase"/>
    <property type="match status" value="1"/>
</dbReference>
<dbReference type="InterPro" id="IPR001466">
    <property type="entry name" value="Beta-lactam-related"/>
</dbReference>
<protein>
    <submittedName>
        <fullName evidence="4">Serine hydrolase</fullName>
    </submittedName>
</protein>
<reference evidence="4 5" key="1">
    <citation type="submission" date="2019-08" db="EMBL/GenBank/DDBJ databases">
        <title>Genome of Phaeodactylibacter luteus.</title>
        <authorList>
            <person name="Bowman J.P."/>
        </authorList>
    </citation>
    <scope>NUCLEOTIDE SEQUENCE [LARGE SCALE GENOMIC DNA]</scope>
    <source>
        <strain evidence="4 5">KCTC 42180</strain>
    </source>
</reference>
<proteinExistence type="predicted"/>
<accession>A0A5C6RQ96</accession>
<dbReference type="GO" id="GO:0016787">
    <property type="term" value="F:hydrolase activity"/>
    <property type="evidence" value="ECO:0007669"/>
    <property type="project" value="UniProtKB-KW"/>
</dbReference>
<keyword evidence="2" id="KW-0732">Signal</keyword>
<comment type="caution">
    <text evidence="4">The sequence shown here is derived from an EMBL/GenBank/DDBJ whole genome shotgun (WGS) entry which is preliminary data.</text>
</comment>
<evidence type="ECO:0000313" key="4">
    <source>
        <dbReference type="EMBL" id="TXB64179.1"/>
    </source>
</evidence>
<evidence type="ECO:0000313" key="5">
    <source>
        <dbReference type="Proteomes" id="UP000321580"/>
    </source>
</evidence>
<dbReference type="InterPro" id="IPR050789">
    <property type="entry name" value="Diverse_Enzym_Activities"/>
</dbReference>
<dbReference type="PANTHER" id="PTHR43283">
    <property type="entry name" value="BETA-LACTAMASE-RELATED"/>
    <property type="match status" value="1"/>
</dbReference>
<sequence length="632" mass="69874">MISRLIYALPLLFAISFSLPAQDMADKQATLGFKQAEQAITVLRNEGGLLPLSRLDTLRIGYMAFGELRTGPFLETLQQYADITPVPLPAKVDSAWLSALQARFNLLILEVEDIPAGGLLPPSYAMAKTLKAVLGSCTTLTFLNGDGSIFQVVPELAQSAGLIMAPQHLRMSTVVAPQILFGAVGAKGVLLGPIRGTAFQAGDGYTYAGGEALAYTPYAYADMDGQLLEDSIRAIVEAGINGGAYPGAQVLIARHGKVVYHKAFGHHTYDGQQPVLVSDLYDLASVTKISSALPLAMQLHSRGQFDLDAPLKDYAPAFRGTNKAGLTFRSMLSHNARLRPWVPYWKGTLKGHARYPWDDKWDDERVNDGRFRWFTFKADSSRRFPTYVAEGLWLHRRFKNKIYKAIAKSPLNEEPGYVYSGLLFYVLPDIVAQRSGQPYRQYLRSAFYDRIGAVTLGYNPLERFPKARIVPTERDTFFRMVQIHGHVHDEGAAMMGGVSANAGLFSNANDLAKLMYVYANGGRSFREQLIDSASVAAFTSRHYAAEGNRRGLGFDKPLLEYDAEKSYVAAAASPSSFGHSGYTGTFTWADPESGILIVFLSNRVYTTRENRRLYELNIRPRLHQAAYDAIKE</sequence>
<dbReference type="Proteomes" id="UP000321580">
    <property type="component" value="Unassembled WGS sequence"/>
</dbReference>
<feature type="chain" id="PRO_5022764619" evidence="2">
    <location>
        <begin position="22"/>
        <end position="632"/>
    </location>
</feature>
<organism evidence="4 5">
    <name type="scientific">Phaeodactylibacter luteus</name>
    <dbReference type="NCBI Taxonomy" id="1564516"/>
    <lineage>
        <taxon>Bacteria</taxon>
        <taxon>Pseudomonadati</taxon>
        <taxon>Bacteroidota</taxon>
        <taxon>Saprospiria</taxon>
        <taxon>Saprospirales</taxon>
        <taxon>Haliscomenobacteraceae</taxon>
        <taxon>Phaeodactylibacter</taxon>
    </lineage>
</organism>
<feature type="domain" description="Beta-lactamase-related" evidence="3">
    <location>
        <begin position="233"/>
        <end position="613"/>
    </location>
</feature>
<gene>
    <name evidence="4" type="ORF">FRY97_07760</name>
</gene>
<keyword evidence="5" id="KW-1185">Reference proteome</keyword>
<dbReference type="InterPro" id="IPR012338">
    <property type="entry name" value="Beta-lactam/transpept-like"/>
</dbReference>
<name>A0A5C6RQ96_9BACT</name>
<feature type="signal peptide" evidence="2">
    <location>
        <begin position="1"/>
        <end position="21"/>
    </location>
</feature>
<dbReference type="OrthoDB" id="9805821at2"/>
<evidence type="ECO:0000259" key="3">
    <source>
        <dbReference type="Pfam" id="PF00144"/>
    </source>
</evidence>
<keyword evidence="1 4" id="KW-0378">Hydrolase</keyword>